<reference evidence="4" key="2">
    <citation type="submission" date="2019-10" db="EMBL/GenBank/DDBJ databases">
        <title>A de novo genome assembly of a pear dwarfing rootstock.</title>
        <authorList>
            <person name="Wang F."/>
            <person name="Wang J."/>
            <person name="Li S."/>
            <person name="Zhang Y."/>
            <person name="Fang M."/>
            <person name="Ma L."/>
            <person name="Zhao Y."/>
            <person name="Jiang S."/>
        </authorList>
    </citation>
    <scope>NUCLEOTIDE SEQUENCE [LARGE SCALE GENOMIC DNA]</scope>
</reference>
<dbReference type="CDD" id="cd22159">
    <property type="entry name" value="F-box_AtTIR1-like"/>
    <property type="match status" value="1"/>
</dbReference>
<dbReference type="GO" id="GO:0005737">
    <property type="term" value="C:cytoplasm"/>
    <property type="evidence" value="ECO:0007669"/>
    <property type="project" value="TreeGrafter"/>
</dbReference>
<keyword evidence="4" id="KW-1185">Reference proteome</keyword>
<dbReference type="SMART" id="SM00367">
    <property type="entry name" value="LRR_CC"/>
    <property type="match status" value="7"/>
</dbReference>
<protein>
    <submittedName>
        <fullName evidence="3">F-box/LRR-repeat protein 7-like</fullName>
    </submittedName>
</protein>
<dbReference type="PANTHER" id="PTHR13382:SF30">
    <property type="entry name" value="F-BOX_LRR-REPEAT PROTEIN 4-LIKE"/>
    <property type="match status" value="1"/>
</dbReference>
<dbReference type="Gene3D" id="1.20.1280.50">
    <property type="match status" value="1"/>
</dbReference>
<dbReference type="InterPro" id="IPR032675">
    <property type="entry name" value="LRR_dom_sf"/>
</dbReference>
<dbReference type="EMBL" id="SMOL01000401">
    <property type="protein sequence ID" value="KAB2619298.1"/>
    <property type="molecule type" value="Genomic_DNA"/>
</dbReference>
<proteinExistence type="predicted"/>
<evidence type="ECO:0000259" key="2">
    <source>
        <dbReference type="Pfam" id="PF25372"/>
    </source>
</evidence>
<comment type="caution">
    <text evidence="3">The sequence shown here is derived from an EMBL/GenBank/DDBJ whole genome shotgun (WGS) entry which is preliminary data.</text>
</comment>
<dbReference type="Gene3D" id="3.80.10.10">
    <property type="entry name" value="Ribonuclease Inhibitor"/>
    <property type="match status" value="1"/>
</dbReference>
<dbReference type="AlphaFoldDB" id="A0A5N5GVH0"/>
<evidence type="ECO:0000313" key="3">
    <source>
        <dbReference type="EMBL" id="KAB2619298.1"/>
    </source>
</evidence>
<dbReference type="PANTHER" id="PTHR13382">
    <property type="entry name" value="MITOCHONDRIAL ATP SYNTHASE COUPLING FACTOR B"/>
    <property type="match status" value="1"/>
</dbReference>
<accession>A0A5N5GVH0</accession>
<name>A0A5N5GVH0_9ROSA</name>
<reference evidence="3 4" key="3">
    <citation type="submission" date="2019-11" db="EMBL/GenBank/DDBJ databases">
        <title>A de novo genome assembly of a pear dwarfing rootstock.</title>
        <authorList>
            <person name="Wang F."/>
            <person name="Wang J."/>
            <person name="Li S."/>
            <person name="Zhang Y."/>
            <person name="Fang M."/>
            <person name="Ma L."/>
            <person name="Zhao Y."/>
            <person name="Jiang S."/>
        </authorList>
    </citation>
    <scope>NUCLEOTIDE SEQUENCE [LARGE SCALE GENOMIC DNA]</scope>
    <source>
        <strain evidence="3">S2</strain>
        <tissue evidence="3">Leaf</tissue>
    </source>
</reference>
<feature type="domain" description="F-box/LRR-repeat protein 15-like leucin rich repeat" evidence="2">
    <location>
        <begin position="145"/>
        <end position="352"/>
    </location>
</feature>
<organism evidence="3 4">
    <name type="scientific">Pyrus ussuriensis x Pyrus communis</name>
    <dbReference type="NCBI Taxonomy" id="2448454"/>
    <lineage>
        <taxon>Eukaryota</taxon>
        <taxon>Viridiplantae</taxon>
        <taxon>Streptophyta</taxon>
        <taxon>Embryophyta</taxon>
        <taxon>Tracheophyta</taxon>
        <taxon>Spermatophyta</taxon>
        <taxon>Magnoliopsida</taxon>
        <taxon>eudicotyledons</taxon>
        <taxon>Gunneridae</taxon>
        <taxon>Pentapetalae</taxon>
        <taxon>rosids</taxon>
        <taxon>fabids</taxon>
        <taxon>Rosales</taxon>
        <taxon>Rosaceae</taxon>
        <taxon>Amygdaloideae</taxon>
        <taxon>Maleae</taxon>
        <taxon>Pyrus</taxon>
    </lineage>
</organism>
<dbReference type="InterPro" id="IPR057207">
    <property type="entry name" value="FBXL15_LRR"/>
</dbReference>
<evidence type="ECO:0000256" key="1">
    <source>
        <dbReference type="ARBA" id="ARBA00022786"/>
    </source>
</evidence>
<sequence length="390" mass="43411">MQLAYMILSPEVGTEIRLNQRHPRARRLNRDMSQLGDDELTLILNWVTDPKERQLFSEVCKQWLRVEGLNRSSIRLLEPEHLLRVLPRFPNLLQFEASKSIADSDLELIARFCPKIEVIDLNSKTPRKISDEFDEALLFDDFGNDGLCALAHGCPKLRKVSIRRRKNVGNFGIVSLVDLSRNLTYLDLGFCSLVSDPTLDAIGSSNSIMVLGLQGCSLITDRGLKFLANGSCSKTMKRLNLAECDRITDFGVSILQTMCGLAELNLAECGPKITDSGVVSIAAIGSLKRLNLSWLINVTNQTVVALAENCRKLEMLDLTGCELVSGEGILAFSSHACLETIVFCSCFNVSVCDIENLVLRCSSLKCIVLDKGLRTWMQERIGELVGLVWR</sequence>
<dbReference type="Pfam" id="PF25372">
    <property type="entry name" value="DUF7885"/>
    <property type="match status" value="1"/>
</dbReference>
<dbReference type="InterPro" id="IPR006553">
    <property type="entry name" value="Leu-rich_rpt_Cys-con_subtyp"/>
</dbReference>
<evidence type="ECO:0000313" key="4">
    <source>
        <dbReference type="Proteomes" id="UP000327157"/>
    </source>
</evidence>
<dbReference type="SUPFAM" id="SSF52047">
    <property type="entry name" value="RNI-like"/>
    <property type="match status" value="1"/>
</dbReference>
<gene>
    <name evidence="3" type="ORF">D8674_015167</name>
</gene>
<dbReference type="InterPro" id="IPR050648">
    <property type="entry name" value="F-box_LRR-repeat"/>
</dbReference>
<dbReference type="Proteomes" id="UP000327157">
    <property type="component" value="Chromosome 15"/>
</dbReference>
<dbReference type="OrthoDB" id="1870722at2759"/>
<reference evidence="3 4" key="1">
    <citation type="submission" date="2019-09" db="EMBL/GenBank/DDBJ databases">
        <authorList>
            <person name="Ou C."/>
        </authorList>
    </citation>
    <scope>NUCLEOTIDE SEQUENCE [LARGE SCALE GENOMIC DNA]</scope>
    <source>
        <strain evidence="3">S2</strain>
        <tissue evidence="3">Leaf</tissue>
    </source>
</reference>
<keyword evidence="1" id="KW-0833">Ubl conjugation pathway</keyword>